<proteinExistence type="predicted"/>
<dbReference type="Pfam" id="PF14158">
    <property type="entry name" value="YndJ"/>
    <property type="match status" value="1"/>
</dbReference>
<feature type="transmembrane region" description="Helical" evidence="1">
    <location>
        <begin position="86"/>
        <end position="105"/>
    </location>
</feature>
<keyword evidence="1" id="KW-1133">Transmembrane helix</keyword>
<evidence type="ECO:0000256" key="1">
    <source>
        <dbReference type="SAM" id="Phobius"/>
    </source>
</evidence>
<dbReference type="Proteomes" id="UP000298058">
    <property type="component" value="Unassembled WGS sequence"/>
</dbReference>
<dbReference type="OrthoDB" id="9785438at2"/>
<feature type="transmembrane region" description="Helical" evidence="1">
    <location>
        <begin position="42"/>
        <end position="74"/>
    </location>
</feature>
<feature type="transmembrane region" description="Helical" evidence="1">
    <location>
        <begin position="120"/>
        <end position="143"/>
    </location>
</feature>
<keyword evidence="3" id="KW-1185">Reference proteome</keyword>
<sequence length="277" mass="31737">MTDSMNENSLLFSVLAFGYAIAPLFSNRFFLKNSKTYFGLHLISYFLLILAIFFGMPQLNIVWIFFCGFGLILFYKTHRTILLQNYTWIGLFPFGFSLLSSVWFFCGTNQCYLLGYTETWSYYAAIHGCFIGWLFLSGIAHLSQNDKESIAYPILSLCIVILFLLIAFGIHGNPILKKIGVIGYSLLFPSSLLYSKRSFKKQNSSFKLLIECSLFFLCFSLLLALLNEFYIGFPKSFDGWPIMVILHGIINAIVVIPCFLGSLLFEEKTQNPIRHKF</sequence>
<gene>
    <name evidence="2" type="ORF">EHS15_03225</name>
</gene>
<feature type="transmembrane region" description="Helical" evidence="1">
    <location>
        <begin position="150"/>
        <end position="169"/>
    </location>
</feature>
<evidence type="ECO:0000313" key="2">
    <source>
        <dbReference type="EMBL" id="TGN20616.1"/>
    </source>
</evidence>
<dbReference type="InterPro" id="IPR025450">
    <property type="entry name" value="YndJ-like"/>
</dbReference>
<evidence type="ECO:0000313" key="3">
    <source>
        <dbReference type="Proteomes" id="UP000298058"/>
    </source>
</evidence>
<feature type="transmembrane region" description="Helical" evidence="1">
    <location>
        <begin position="175"/>
        <end position="194"/>
    </location>
</feature>
<dbReference type="AlphaFoldDB" id="A0A4V3JYK8"/>
<accession>A0A4V3JYK8</accession>
<protein>
    <submittedName>
        <fullName evidence="2">Uncharacterized protein</fullName>
    </submittedName>
</protein>
<dbReference type="EMBL" id="RQHW01000010">
    <property type="protein sequence ID" value="TGN20616.1"/>
    <property type="molecule type" value="Genomic_DNA"/>
</dbReference>
<feature type="transmembrane region" description="Helical" evidence="1">
    <location>
        <begin position="206"/>
        <end position="227"/>
    </location>
</feature>
<comment type="caution">
    <text evidence="2">The sequence shown here is derived from an EMBL/GenBank/DDBJ whole genome shotgun (WGS) entry which is preliminary data.</text>
</comment>
<organism evidence="2 3">
    <name type="scientific">Leptospira idonii</name>
    <dbReference type="NCBI Taxonomy" id="1193500"/>
    <lineage>
        <taxon>Bacteria</taxon>
        <taxon>Pseudomonadati</taxon>
        <taxon>Spirochaetota</taxon>
        <taxon>Spirochaetia</taxon>
        <taxon>Leptospirales</taxon>
        <taxon>Leptospiraceae</taxon>
        <taxon>Leptospira</taxon>
    </lineage>
</organism>
<keyword evidence="1" id="KW-0812">Transmembrane</keyword>
<name>A0A4V3JYK8_9LEPT</name>
<feature type="transmembrane region" description="Helical" evidence="1">
    <location>
        <begin position="239"/>
        <end position="265"/>
    </location>
</feature>
<reference evidence="2" key="1">
    <citation type="journal article" date="2019" name="PLoS Negl. Trop. Dis.">
        <title>Revisiting the worldwide diversity of Leptospira species in the environment.</title>
        <authorList>
            <person name="Vincent A.T."/>
            <person name="Schiettekatte O."/>
            <person name="Bourhy P."/>
            <person name="Veyrier F.J."/>
            <person name="Picardeau M."/>
        </authorList>
    </citation>
    <scope>NUCLEOTIDE SEQUENCE [LARGE SCALE GENOMIC DNA]</scope>
    <source>
        <strain evidence="2">201300427</strain>
    </source>
</reference>
<keyword evidence="1" id="KW-0472">Membrane</keyword>